<dbReference type="AlphaFoldDB" id="X1L975"/>
<name>X1L975_9ZZZZ</name>
<feature type="non-terminal residue" evidence="1">
    <location>
        <position position="84"/>
    </location>
</feature>
<evidence type="ECO:0000313" key="1">
    <source>
        <dbReference type="EMBL" id="GAI15603.1"/>
    </source>
</evidence>
<organism evidence="1">
    <name type="scientific">marine sediment metagenome</name>
    <dbReference type="NCBI Taxonomy" id="412755"/>
    <lineage>
        <taxon>unclassified sequences</taxon>
        <taxon>metagenomes</taxon>
        <taxon>ecological metagenomes</taxon>
    </lineage>
</organism>
<proteinExistence type="predicted"/>
<dbReference type="EMBL" id="BARV01010727">
    <property type="protein sequence ID" value="GAI15603.1"/>
    <property type="molecule type" value="Genomic_DNA"/>
</dbReference>
<comment type="caution">
    <text evidence="1">The sequence shown here is derived from an EMBL/GenBank/DDBJ whole genome shotgun (WGS) entry which is preliminary data.</text>
</comment>
<accession>X1L975</accession>
<gene>
    <name evidence="1" type="ORF">S06H3_20656</name>
</gene>
<sequence length="84" mass="10081">MKLRFKATEEKKTHLRDNLWLKRDGQTFDVPWQNANKLMRDYPNNFEAVALRPGRLAPKNHKLFKLSEISLITIRYWPSKVLEQ</sequence>
<protein>
    <submittedName>
        <fullName evidence="1">Uncharacterized protein</fullName>
    </submittedName>
</protein>
<reference evidence="1" key="1">
    <citation type="journal article" date="2014" name="Front. Microbiol.">
        <title>High frequency of phylogenetically diverse reductive dehalogenase-homologous genes in deep subseafloor sedimentary metagenomes.</title>
        <authorList>
            <person name="Kawai M."/>
            <person name="Futagami T."/>
            <person name="Toyoda A."/>
            <person name="Takaki Y."/>
            <person name="Nishi S."/>
            <person name="Hori S."/>
            <person name="Arai W."/>
            <person name="Tsubouchi T."/>
            <person name="Morono Y."/>
            <person name="Uchiyama I."/>
            <person name="Ito T."/>
            <person name="Fujiyama A."/>
            <person name="Inagaki F."/>
            <person name="Takami H."/>
        </authorList>
    </citation>
    <scope>NUCLEOTIDE SEQUENCE</scope>
    <source>
        <strain evidence="1">Expedition CK06-06</strain>
    </source>
</reference>